<evidence type="ECO:0000256" key="3">
    <source>
        <dbReference type="ARBA" id="ARBA00022989"/>
    </source>
</evidence>
<proteinExistence type="predicted"/>
<evidence type="ECO:0000256" key="5">
    <source>
        <dbReference type="SAM" id="Phobius"/>
    </source>
</evidence>
<keyword evidence="3 5" id="KW-1133">Transmembrane helix</keyword>
<dbReference type="OrthoDB" id="7360864at2"/>
<gene>
    <name evidence="7" type="ORF">SAMN02982989_1762</name>
</gene>
<evidence type="ECO:0000256" key="4">
    <source>
        <dbReference type="ARBA" id="ARBA00023136"/>
    </source>
</evidence>
<organism evidence="7 8">
    <name type="scientific">Xaviernesmea oryzae</name>
    <dbReference type="NCBI Taxonomy" id="464029"/>
    <lineage>
        <taxon>Bacteria</taxon>
        <taxon>Pseudomonadati</taxon>
        <taxon>Pseudomonadota</taxon>
        <taxon>Alphaproteobacteria</taxon>
        <taxon>Hyphomicrobiales</taxon>
        <taxon>Rhizobiaceae</taxon>
        <taxon>Rhizobium/Agrobacterium group</taxon>
        <taxon>Xaviernesmea</taxon>
    </lineage>
</organism>
<name>A0A1X7ETE8_9HYPH</name>
<evidence type="ECO:0000256" key="1">
    <source>
        <dbReference type="ARBA" id="ARBA00004141"/>
    </source>
</evidence>
<dbReference type="RefSeq" id="WP_085422038.1">
    <property type="nucleotide sequence ID" value="NZ_FXAF01000006.1"/>
</dbReference>
<dbReference type="InterPro" id="IPR007267">
    <property type="entry name" value="GtrA_DPMS_TM"/>
</dbReference>
<evidence type="ECO:0000313" key="7">
    <source>
        <dbReference type="EMBL" id="SMF39605.1"/>
    </source>
</evidence>
<dbReference type="GO" id="GO:0016020">
    <property type="term" value="C:membrane"/>
    <property type="evidence" value="ECO:0007669"/>
    <property type="project" value="UniProtKB-SubCell"/>
</dbReference>
<protein>
    <submittedName>
        <fullName evidence="7">GtrA-like protein</fullName>
    </submittedName>
</protein>
<dbReference type="EMBL" id="FXAF01000006">
    <property type="protein sequence ID" value="SMF39605.1"/>
    <property type="molecule type" value="Genomic_DNA"/>
</dbReference>
<feature type="transmembrane region" description="Helical" evidence="5">
    <location>
        <begin position="66"/>
        <end position="86"/>
    </location>
</feature>
<feature type="transmembrane region" description="Helical" evidence="5">
    <location>
        <begin position="32"/>
        <end position="51"/>
    </location>
</feature>
<keyword evidence="4 5" id="KW-0472">Membrane</keyword>
<reference evidence="8" key="1">
    <citation type="submission" date="2017-04" db="EMBL/GenBank/DDBJ databases">
        <authorList>
            <person name="Varghese N."/>
            <person name="Submissions S."/>
        </authorList>
    </citation>
    <scope>NUCLEOTIDE SEQUENCE [LARGE SCALE GENOMIC DNA]</scope>
    <source>
        <strain evidence="8">B4P</strain>
    </source>
</reference>
<evidence type="ECO:0000256" key="2">
    <source>
        <dbReference type="ARBA" id="ARBA00022692"/>
    </source>
</evidence>
<dbReference type="AlphaFoldDB" id="A0A1X7ETE8"/>
<comment type="subcellular location">
    <subcellularLocation>
        <location evidence="1">Membrane</location>
        <topology evidence="1">Multi-pass membrane protein</topology>
    </subcellularLocation>
</comment>
<dbReference type="STRING" id="464029.SAMN02982989_1762"/>
<dbReference type="Pfam" id="PF04138">
    <property type="entry name" value="GtrA_DPMS_TM"/>
    <property type="match status" value="1"/>
</dbReference>
<keyword evidence="8" id="KW-1185">Reference proteome</keyword>
<feature type="transmembrane region" description="Helical" evidence="5">
    <location>
        <begin position="92"/>
        <end position="112"/>
    </location>
</feature>
<dbReference type="GO" id="GO:0000271">
    <property type="term" value="P:polysaccharide biosynthetic process"/>
    <property type="evidence" value="ECO:0007669"/>
    <property type="project" value="InterPro"/>
</dbReference>
<accession>A0A1X7ETE8</accession>
<dbReference type="Proteomes" id="UP000192903">
    <property type="component" value="Unassembled WGS sequence"/>
</dbReference>
<sequence length="121" mass="13043">MKPLFRFLIAGVIGLLADAALTHVLIEHAGLGPFTARIPAIVTAMAVAWFVDRSRTFGHSLAAGGFRYWAIGITAALVNYAIYATLMYRAPFLQPAVAVVFASLAAIGYSLFGYSRFVFGR</sequence>
<keyword evidence="2 5" id="KW-0812">Transmembrane</keyword>
<evidence type="ECO:0000313" key="8">
    <source>
        <dbReference type="Proteomes" id="UP000192903"/>
    </source>
</evidence>
<evidence type="ECO:0000259" key="6">
    <source>
        <dbReference type="Pfam" id="PF04138"/>
    </source>
</evidence>
<feature type="domain" description="GtrA/DPMS transmembrane" evidence="6">
    <location>
        <begin position="6"/>
        <end position="60"/>
    </location>
</feature>